<sequence>RPPKSPVGAFFWRRRVWFETTMGLSVLEPWEKVMILVVFFLLLTITATGMYKYLPQELDVIQQRMVYYFFGQEADK</sequence>
<dbReference type="Pfam" id="PF11779">
    <property type="entry name" value="SPT_ssu-like"/>
    <property type="match status" value="1"/>
</dbReference>
<keyword evidence="4 6" id="KW-1133">Transmembrane helix</keyword>
<keyword evidence="2 6" id="KW-0812">Transmembrane</keyword>
<gene>
    <name evidence="7" type="ORF">PHACADRAFT_52265</name>
</gene>
<evidence type="ECO:0000256" key="2">
    <source>
        <dbReference type="ARBA" id="ARBA00022692"/>
    </source>
</evidence>
<reference evidence="7 8" key="1">
    <citation type="journal article" date="2012" name="BMC Genomics">
        <title>Comparative genomics of the white-rot fungi, Phanerochaete carnosa and P. chrysosporium, to elucidate the genetic basis of the distinct wood types they colonize.</title>
        <authorList>
            <person name="Suzuki H."/>
            <person name="MacDonald J."/>
            <person name="Syed K."/>
            <person name="Salamov A."/>
            <person name="Hori C."/>
            <person name="Aerts A."/>
            <person name="Henrissat B."/>
            <person name="Wiebenga A."/>
            <person name="vanKuyk P.A."/>
            <person name="Barry K."/>
            <person name="Lindquist E."/>
            <person name="LaButti K."/>
            <person name="Lapidus A."/>
            <person name="Lucas S."/>
            <person name="Coutinho P."/>
            <person name="Gong Y."/>
            <person name="Samejima M."/>
            <person name="Mahadevan R."/>
            <person name="Abou-Zaid M."/>
            <person name="de Vries R.P."/>
            <person name="Igarashi K."/>
            <person name="Yadav J.S."/>
            <person name="Grigoriev I.V."/>
            <person name="Master E.R."/>
        </authorList>
    </citation>
    <scope>NUCLEOTIDE SEQUENCE [LARGE SCALE GENOMIC DNA]</scope>
    <source>
        <strain evidence="7 8">HHB-10118-sp</strain>
    </source>
</reference>
<dbReference type="GO" id="GO:0005789">
    <property type="term" value="C:endoplasmic reticulum membrane"/>
    <property type="evidence" value="ECO:0007669"/>
    <property type="project" value="UniProtKB-SubCell"/>
</dbReference>
<dbReference type="OrthoDB" id="202672at2759"/>
<keyword evidence="8" id="KW-1185">Reference proteome</keyword>
<feature type="transmembrane region" description="Helical" evidence="6">
    <location>
        <begin position="33"/>
        <end position="54"/>
    </location>
</feature>
<dbReference type="InterPro" id="IPR024512">
    <property type="entry name" value="Ser_palmitoyltrfase_ssu-like"/>
</dbReference>
<accession>K5UT17</accession>
<evidence type="ECO:0000256" key="1">
    <source>
        <dbReference type="ARBA" id="ARBA00004477"/>
    </source>
</evidence>
<evidence type="ECO:0000256" key="3">
    <source>
        <dbReference type="ARBA" id="ARBA00022824"/>
    </source>
</evidence>
<feature type="non-terminal residue" evidence="7">
    <location>
        <position position="1"/>
    </location>
</feature>
<evidence type="ECO:0000313" key="8">
    <source>
        <dbReference type="Proteomes" id="UP000008370"/>
    </source>
</evidence>
<keyword evidence="5 6" id="KW-0472">Membrane</keyword>
<comment type="subcellular location">
    <subcellularLocation>
        <location evidence="1">Endoplasmic reticulum membrane</location>
        <topology evidence="1">Multi-pass membrane protein</topology>
    </subcellularLocation>
</comment>
<feature type="non-terminal residue" evidence="7">
    <location>
        <position position="76"/>
    </location>
</feature>
<evidence type="ECO:0000256" key="5">
    <source>
        <dbReference type="ARBA" id="ARBA00023136"/>
    </source>
</evidence>
<dbReference type="Proteomes" id="UP000008370">
    <property type="component" value="Unassembled WGS sequence"/>
</dbReference>
<proteinExistence type="predicted"/>
<organism evidence="7 8">
    <name type="scientific">Phanerochaete carnosa (strain HHB-10118-sp)</name>
    <name type="common">White-rot fungus</name>
    <name type="synonym">Peniophora carnosa</name>
    <dbReference type="NCBI Taxonomy" id="650164"/>
    <lineage>
        <taxon>Eukaryota</taxon>
        <taxon>Fungi</taxon>
        <taxon>Dikarya</taxon>
        <taxon>Basidiomycota</taxon>
        <taxon>Agaricomycotina</taxon>
        <taxon>Agaricomycetes</taxon>
        <taxon>Polyporales</taxon>
        <taxon>Phanerochaetaceae</taxon>
        <taxon>Phanerochaete</taxon>
    </lineage>
</organism>
<dbReference type="RefSeq" id="XP_007397638.1">
    <property type="nucleotide sequence ID" value="XM_007397576.1"/>
</dbReference>
<evidence type="ECO:0000256" key="6">
    <source>
        <dbReference type="SAM" id="Phobius"/>
    </source>
</evidence>
<dbReference type="GeneID" id="18919974"/>
<dbReference type="KEGG" id="pco:PHACADRAFT_52265"/>
<protein>
    <submittedName>
        <fullName evidence="7">Uncharacterized protein</fullName>
    </submittedName>
</protein>
<name>K5UT17_PHACS</name>
<dbReference type="AlphaFoldDB" id="K5UT17"/>
<dbReference type="InParanoid" id="K5UT17"/>
<dbReference type="EMBL" id="JH930474">
    <property type="protein sequence ID" value="EKM53101.1"/>
    <property type="molecule type" value="Genomic_DNA"/>
</dbReference>
<evidence type="ECO:0000256" key="4">
    <source>
        <dbReference type="ARBA" id="ARBA00022989"/>
    </source>
</evidence>
<dbReference type="HOGENOM" id="CLU_122021_2_2_1"/>
<evidence type="ECO:0000313" key="7">
    <source>
        <dbReference type="EMBL" id="EKM53101.1"/>
    </source>
</evidence>
<keyword evidence="3" id="KW-0256">Endoplasmic reticulum</keyword>